<keyword evidence="11 12" id="KW-0472">Membrane</keyword>
<keyword evidence="15" id="KW-1185">Reference proteome</keyword>
<proteinExistence type="inferred from homology"/>
<organism evidence="14 15">
    <name type="scientific">Campylobacter hyointestinalis subsp. hyointestinalis</name>
    <dbReference type="NCBI Taxonomy" id="91352"/>
    <lineage>
        <taxon>Bacteria</taxon>
        <taxon>Pseudomonadati</taxon>
        <taxon>Campylobacterota</taxon>
        <taxon>Epsilonproteobacteria</taxon>
        <taxon>Campylobacterales</taxon>
        <taxon>Campylobacteraceae</taxon>
        <taxon>Campylobacter</taxon>
    </lineage>
</organism>
<keyword evidence="10" id="KW-0408">Iron</keyword>
<dbReference type="PANTHER" id="PTHR30485:SF0">
    <property type="entry name" value="NI_FE-HYDROGENASE 1 B-TYPE CYTOCHROME SUBUNIT-RELATED"/>
    <property type="match status" value="1"/>
</dbReference>
<evidence type="ECO:0000259" key="13">
    <source>
        <dbReference type="Pfam" id="PF01292"/>
    </source>
</evidence>
<evidence type="ECO:0000313" key="15">
    <source>
        <dbReference type="Proteomes" id="UP000052237"/>
    </source>
</evidence>
<dbReference type="GO" id="GO:0020037">
    <property type="term" value="F:heme binding"/>
    <property type="evidence" value="ECO:0007669"/>
    <property type="project" value="TreeGrafter"/>
</dbReference>
<sequence length="225" mass="25962">MKSSKKHIAEYEFSIGLRLTHWIRAISIVVLSVSGFYIAYVFVSPAITGEPINFMNAKWRAVHQVAGFILIGCFIFKTYLFFFDKQSHIERVSVKNVLSPKIWIEQIKYYLFLGKHPHIQGTYNPLQFASYIFFYIVLFVICLTGLILYVNVYHEGLGGLLYTPMRAIEAWMGGLANVRQIHHIAMWIIFIFMVVHIYMVIFNAIKGKDGAMDAIVSGYKFPKED</sequence>
<dbReference type="Pfam" id="PF01292">
    <property type="entry name" value="Ni_hydr_CYTB"/>
    <property type="match status" value="1"/>
</dbReference>
<comment type="similarity">
    <text evidence="2">Belongs to the HupC/HyaC/HydC family.</text>
</comment>
<feature type="transmembrane region" description="Helical" evidence="12">
    <location>
        <begin position="128"/>
        <end position="150"/>
    </location>
</feature>
<dbReference type="RefSeq" id="WP_059434885.1">
    <property type="nucleotide sequence ID" value="NZ_FAVB01000001.1"/>
</dbReference>
<dbReference type="GO" id="GO:0022904">
    <property type="term" value="P:respiratory electron transport chain"/>
    <property type="evidence" value="ECO:0007669"/>
    <property type="project" value="InterPro"/>
</dbReference>
<keyword evidence="9 12" id="KW-1133">Transmembrane helix</keyword>
<feature type="transmembrane region" description="Helical" evidence="12">
    <location>
        <begin position="21"/>
        <end position="42"/>
    </location>
</feature>
<feature type="transmembrane region" description="Helical" evidence="12">
    <location>
        <begin position="62"/>
        <end position="83"/>
    </location>
</feature>
<evidence type="ECO:0000256" key="10">
    <source>
        <dbReference type="ARBA" id="ARBA00023004"/>
    </source>
</evidence>
<comment type="subcellular location">
    <subcellularLocation>
        <location evidence="1">Cell membrane</location>
        <topology evidence="1">Multi-pass membrane protein</topology>
    </subcellularLocation>
</comment>
<dbReference type="InterPro" id="IPR011577">
    <property type="entry name" value="Cyt_b561_bac/Ni-Hgenase"/>
</dbReference>
<keyword evidence="7" id="KW-0479">Metal-binding</keyword>
<dbReference type="PRINTS" id="PR00161">
    <property type="entry name" value="NIHGNASECYTB"/>
</dbReference>
<feature type="transmembrane region" description="Helical" evidence="12">
    <location>
        <begin position="184"/>
        <end position="205"/>
    </location>
</feature>
<dbReference type="Proteomes" id="UP000052237">
    <property type="component" value="Unassembled WGS sequence"/>
</dbReference>
<feature type="domain" description="Cytochrome b561 bacterial/Ni-hydrogenase" evidence="13">
    <location>
        <begin position="13"/>
        <end position="218"/>
    </location>
</feature>
<dbReference type="InterPro" id="IPR016174">
    <property type="entry name" value="Di-haem_cyt_TM"/>
</dbReference>
<name>A0A0S4R6C8_CAMHY</name>
<accession>A0A0S4R6C8</accession>
<evidence type="ECO:0000256" key="11">
    <source>
        <dbReference type="ARBA" id="ARBA00023136"/>
    </source>
</evidence>
<dbReference type="PANTHER" id="PTHR30485">
    <property type="entry name" value="NI/FE-HYDROGENASE 1 B-TYPE CYTOCHROME SUBUNIT"/>
    <property type="match status" value="1"/>
</dbReference>
<keyword evidence="3" id="KW-0813">Transport</keyword>
<dbReference type="InterPro" id="IPR051542">
    <property type="entry name" value="Hydrogenase_cytochrome"/>
</dbReference>
<evidence type="ECO:0000256" key="12">
    <source>
        <dbReference type="SAM" id="Phobius"/>
    </source>
</evidence>
<dbReference type="GO" id="GO:0005506">
    <property type="term" value="F:iron ion binding"/>
    <property type="evidence" value="ECO:0007669"/>
    <property type="project" value="InterPro"/>
</dbReference>
<evidence type="ECO:0000256" key="4">
    <source>
        <dbReference type="ARBA" id="ARBA00022475"/>
    </source>
</evidence>
<gene>
    <name evidence="14" type="primary">cybH</name>
    <name evidence="14" type="ORF">ERS686654_00181</name>
</gene>
<keyword evidence="5" id="KW-0349">Heme</keyword>
<protein>
    <submittedName>
        <fullName evidence="14">Ni/Fe-hydrogenase, B-type cytochrome subunit</fullName>
    </submittedName>
</protein>
<evidence type="ECO:0000256" key="7">
    <source>
        <dbReference type="ARBA" id="ARBA00022723"/>
    </source>
</evidence>
<keyword evidence="8" id="KW-0249">Electron transport</keyword>
<comment type="caution">
    <text evidence="14">The sequence shown here is derived from an EMBL/GenBank/DDBJ whole genome shotgun (WGS) entry which is preliminary data.</text>
</comment>
<evidence type="ECO:0000256" key="8">
    <source>
        <dbReference type="ARBA" id="ARBA00022982"/>
    </source>
</evidence>
<dbReference type="EMBL" id="FAVB01000001">
    <property type="protein sequence ID" value="CUU69696.1"/>
    <property type="molecule type" value="Genomic_DNA"/>
</dbReference>
<dbReference type="InterPro" id="IPR000516">
    <property type="entry name" value="Ni-dep_Hydgase_cyt-B"/>
</dbReference>
<dbReference type="Gene3D" id="1.20.950.20">
    <property type="entry name" value="Transmembrane di-heme cytochromes, Chain C"/>
    <property type="match status" value="1"/>
</dbReference>
<evidence type="ECO:0000256" key="5">
    <source>
        <dbReference type="ARBA" id="ARBA00022617"/>
    </source>
</evidence>
<evidence type="ECO:0000256" key="2">
    <source>
        <dbReference type="ARBA" id="ARBA00008622"/>
    </source>
</evidence>
<evidence type="ECO:0000256" key="3">
    <source>
        <dbReference type="ARBA" id="ARBA00022448"/>
    </source>
</evidence>
<dbReference type="GO" id="GO:0005886">
    <property type="term" value="C:plasma membrane"/>
    <property type="evidence" value="ECO:0007669"/>
    <property type="project" value="UniProtKB-SubCell"/>
</dbReference>
<reference evidence="14 15" key="1">
    <citation type="submission" date="2015-11" db="EMBL/GenBank/DDBJ databases">
        <authorList>
            <consortium name="Pathogen Informatics"/>
        </authorList>
    </citation>
    <scope>NUCLEOTIDE SEQUENCE [LARGE SCALE GENOMIC DNA]</scope>
    <source>
        <strain evidence="14 15">006A-0059</strain>
    </source>
</reference>
<dbReference type="GO" id="GO:0009055">
    <property type="term" value="F:electron transfer activity"/>
    <property type="evidence" value="ECO:0007669"/>
    <property type="project" value="InterPro"/>
</dbReference>
<evidence type="ECO:0000256" key="1">
    <source>
        <dbReference type="ARBA" id="ARBA00004651"/>
    </source>
</evidence>
<dbReference type="AlphaFoldDB" id="A0A0S4R6C8"/>
<keyword evidence="4" id="KW-1003">Cell membrane</keyword>
<evidence type="ECO:0000256" key="6">
    <source>
        <dbReference type="ARBA" id="ARBA00022692"/>
    </source>
</evidence>
<evidence type="ECO:0000313" key="14">
    <source>
        <dbReference type="EMBL" id="CUU69696.1"/>
    </source>
</evidence>
<dbReference type="NCBIfam" id="TIGR02125">
    <property type="entry name" value="CytB-hydogenase"/>
    <property type="match status" value="1"/>
</dbReference>
<dbReference type="SUPFAM" id="SSF81342">
    <property type="entry name" value="Transmembrane di-heme cytochromes"/>
    <property type="match status" value="1"/>
</dbReference>
<evidence type="ECO:0000256" key="9">
    <source>
        <dbReference type="ARBA" id="ARBA00022989"/>
    </source>
</evidence>
<keyword evidence="6 12" id="KW-0812">Transmembrane</keyword>